<evidence type="ECO:0000313" key="2">
    <source>
        <dbReference type="Proteomes" id="UP000196878"/>
    </source>
</evidence>
<reference evidence="1 2" key="1">
    <citation type="submission" date="2016-12" db="EMBL/GenBank/DDBJ databases">
        <title>Comparison of Traditional DNA-DNA Hybridization with In Silico Genomic Analysis.</title>
        <authorList>
            <person name="Nicholson A.C."/>
            <person name="Humrighouse B.W."/>
            <person name="Graziano J."/>
            <person name="Lasker B."/>
            <person name="Whitney A.M."/>
            <person name="Mcquiston J.R."/>
        </authorList>
    </citation>
    <scope>NUCLEOTIDE SEQUENCE [LARGE SCALE GENOMIC DNA]</scope>
    <source>
        <strain evidence="1 2">H2240</strain>
    </source>
</reference>
<proteinExistence type="predicted"/>
<dbReference type="EMBL" id="NIPW01000005">
    <property type="protein sequence ID" value="OWJ80317.1"/>
    <property type="molecule type" value="Genomic_DNA"/>
</dbReference>
<keyword evidence="2" id="KW-1185">Reference proteome</keyword>
<name>A0A212AFQ8_9RHOB</name>
<protein>
    <submittedName>
        <fullName evidence="1">Uncharacterized protein</fullName>
    </submittedName>
</protein>
<dbReference type="Proteomes" id="UP000196878">
    <property type="component" value="Unassembled WGS sequence"/>
</dbReference>
<dbReference type="OrthoDB" id="5609383at2"/>
<dbReference type="RefSeq" id="WP_088214149.1">
    <property type="nucleotide sequence ID" value="NZ_NIPW01000005.1"/>
</dbReference>
<comment type="caution">
    <text evidence="1">The sequence shown here is derived from an EMBL/GenBank/DDBJ whole genome shotgun (WGS) entry which is preliminary data.</text>
</comment>
<evidence type="ECO:0000313" key="1">
    <source>
        <dbReference type="EMBL" id="OWJ80317.1"/>
    </source>
</evidence>
<organism evidence="1 2">
    <name type="scientific">Haematobacter genomosp. 1</name>
    <dbReference type="NCBI Taxonomy" id="366618"/>
    <lineage>
        <taxon>Bacteria</taxon>
        <taxon>Pseudomonadati</taxon>
        <taxon>Pseudomonadota</taxon>
        <taxon>Alphaproteobacteria</taxon>
        <taxon>Rhodobacterales</taxon>
        <taxon>Paracoccaceae</taxon>
        <taxon>Haematobacter</taxon>
    </lineage>
</organism>
<gene>
    <name evidence="1" type="ORF">CDV49_03335</name>
</gene>
<sequence>MKNKYLIVFPVAGLMLFSAGAALLWPLLAGHGQADNTLVSATLGMAPKGAEWLAMDDDRDPGGWLAARAEPPGNAREYAGLLAEAARHYEESPRMIANRIAQMDAEVTDADAGQLLRDFAWDPAQTRSFGTVAQHYLVLRRQGMDHGGALEALHAAYAEGK</sequence>
<accession>A0A212AFQ8</accession>
<dbReference type="AlphaFoldDB" id="A0A212AFQ8"/>